<evidence type="ECO:0000259" key="1">
    <source>
        <dbReference type="PROSITE" id="PS50075"/>
    </source>
</evidence>
<keyword evidence="3" id="KW-1185">Reference proteome</keyword>
<reference evidence="3" key="1">
    <citation type="submission" date="2016-10" db="EMBL/GenBank/DDBJ databases">
        <authorList>
            <person name="Varghese N."/>
            <person name="Submissions S."/>
        </authorList>
    </citation>
    <scope>NUCLEOTIDE SEQUENCE [LARGE SCALE GENOMIC DNA]</scope>
    <source>
        <strain evidence="3">CGMCC 1.8946</strain>
    </source>
</reference>
<evidence type="ECO:0000313" key="3">
    <source>
        <dbReference type="Proteomes" id="UP000198601"/>
    </source>
</evidence>
<dbReference type="InterPro" id="IPR036736">
    <property type="entry name" value="ACP-like_sf"/>
</dbReference>
<dbReference type="Proteomes" id="UP000198601">
    <property type="component" value="Unassembled WGS sequence"/>
</dbReference>
<dbReference type="SUPFAM" id="SSF47336">
    <property type="entry name" value="ACP-like"/>
    <property type="match status" value="1"/>
</dbReference>
<evidence type="ECO:0000313" key="2">
    <source>
        <dbReference type="EMBL" id="SCW49996.1"/>
    </source>
</evidence>
<sequence>MEVKETIRKFLSRYVGDKPFDDADNIFEKGYVNSLFFMQLVLFIEKQFQITIENEDLAMGNFQDVNSIAAFVNSRLLNAHGLK</sequence>
<dbReference type="Gene3D" id="1.10.1200.10">
    <property type="entry name" value="ACP-like"/>
    <property type="match status" value="1"/>
</dbReference>
<dbReference type="STRING" id="624147.SAMN04487970_101034"/>
<accession>A0A1G4QZI1</accession>
<dbReference type="AlphaFoldDB" id="A0A1G4QZI1"/>
<gene>
    <name evidence="2" type="ORF">SAMN04487970_101034</name>
</gene>
<dbReference type="RefSeq" id="WP_090670157.1">
    <property type="nucleotide sequence ID" value="NZ_FMTT01000010.1"/>
</dbReference>
<dbReference type="OrthoDB" id="677810at2"/>
<dbReference type="EMBL" id="FMTT01000010">
    <property type="protein sequence ID" value="SCW49996.1"/>
    <property type="molecule type" value="Genomic_DNA"/>
</dbReference>
<feature type="domain" description="Carrier" evidence="1">
    <location>
        <begin position="1"/>
        <end position="76"/>
    </location>
</feature>
<dbReference type="InterPro" id="IPR009081">
    <property type="entry name" value="PP-bd_ACP"/>
</dbReference>
<organism evidence="2 3">
    <name type="scientific">Paenibacillus tianmuensis</name>
    <dbReference type="NCBI Taxonomy" id="624147"/>
    <lineage>
        <taxon>Bacteria</taxon>
        <taxon>Bacillati</taxon>
        <taxon>Bacillota</taxon>
        <taxon>Bacilli</taxon>
        <taxon>Bacillales</taxon>
        <taxon>Paenibacillaceae</taxon>
        <taxon>Paenibacillus</taxon>
    </lineage>
</organism>
<dbReference type="Pfam" id="PF00550">
    <property type="entry name" value="PP-binding"/>
    <property type="match status" value="1"/>
</dbReference>
<protein>
    <submittedName>
        <fullName evidence="2">Acyl carrier protein</fullName>
    </submittedName>
</protein>
<proteinExistence type="predicted"/>
<dbReference type="PROSITE" id="PS50075">
    <property type="entry name" value="CARRIER"/>
    <property type="match status" value="1"/>
</dbReference>
<name>A0A1G4QZI1_9BACL</name>